<name>A0ABR1JLZ6_9AGAR</name>
<gene>
    <name evidence="6" type="ORF">VKT23_008258</name>
</gene>
<dbReference type="SUPFAM" id="SSF144232">
    <property type="entry name" value="HIT/MYND zinc finger-like"/>
    <property type="match status" value="1"/>
</dbReference>
<dbReference type="EMBL" id="JBANRG010000012">
    <property type="protein sequence ID" value="KAK7461828.1"/>
    <property type="molecule type" value="Genomic_DNA"/>
</dbReference>
<evidence type="ECO:0000313" key="7">
    <source>
        <dbReference type="Proteomes" id="UP001498398"/>
    </source>
</evidence>
<accession>A0ABR1JLZ6</accession>
<protein>
    <recommendedName>
        <fullName evidence="5">MYND-type domain-containing protein</fullName>
    </recommendedName>
</protein>
<keyword evidence="3" id="KW-0862">Zinc</keyword>
<organism evidence="6 7">
    <name type="scientific">Marasmiellus scandens</name>
    <dbReference type="NCBI Taxonomy" id="2682957"/>
    <lineage>
        <taxon>Eukaryota</taxon>
        <taxon>Fungi</taxon>
        <taxon>Dikarya</taxon>
        <taxon>Basidiomycota</taxon>
        <taxon>Agaricomycotina</taxon>
        <taxon>Agaricomycetes</taxon>
        <taxon>Agaricomycetidae</taxon>
        <taxon>Agaricales</taxon>
        <taxon>Marasmiineae</taxon>
        <taxon>Omphalotaceae</taxon>
        <taxon>Marasmiellus</taxon>
    </lineage>
</organism>
<dbReference type="Pfam" id="PF01753">
    <property type="entry name" value="zf-MYND"/>
    <property type="match status" value="1"/>
</dbReference>
<keyword evidence="1" id="KW-0479">Metal-binding</keyword>
<dbReference type="PROSITE" id="PS01360">
    <property type="entry name" value="ZF_MYND_1"/>
    <property type="match status" value="1"/>
</dbReference>
<comment type="caution">
    <text evidence="6">The sequence shown here is derived from an EMBL/GenBank/DDBJ whole genome shotgun (WGS) entry which is preliminary data.</text>
</comment>
<evidence type="ECO:0000259" key="5">
    <source>
        <dbReference type="PROSITE" id="PS50865"/>
    </source>
</evidence>
<sequence length="411" mass="46970">MPQLADTCDNCEKHLASVHGRAAADSSFQCPQCLPNSILRSCACRVARYCSEECQKQHWPEHKLICKSTLENYRAREAFGPVVAARHSSLHRWIKKARGLLSVPAGWLLGVGTESDISTTHVFLVYVKGTEHPSAENRLPKFSWSFDSARCVPEAEIRQMDAARFHSTDAANAATDKHLETSPGFTRIVLVDPGLPFSLDVFHALTRPLDIEFMRREPWQDANFEWDAFLRDSLQADTDPETSSFSPTLYMTRFDGELEERAKFCAWYTKYGETFGMAAHSALNLRQYPKRLVTHVLVVYTNVSDNPDRHNQTFIHRVRDAKVATLPELKPILRLDAENPFLKVLAESTKQSLFTRPNILRIVIIDERFCHPNDQCVFALDTNAFRGNALRNMYEYHADWLQWLKNKVDSP</sequence>
<evidence type="ECO:0000313" key="6">
    <source>
        <dbReference type="EMBL" id="KAK7461828.1"/>
    </source>
</evidence>
<keyword evidence="2 4" id="KW-0863">Zinc-finger</keyword>
<evidence type="ECO:0000256" key="3">
    <source>
        <dbReference type="ARBA" id="ARBA00022833"/>
    </source>
</evidence>
<feature type="domain" description="MYND-type" evidence="5">
    <location>
        <begin position="30"/>
        <end position="66"/>
    </location>
</feature>
<proteinExistence type="predicted"/>
<dbReference type="PROSITE" id="PS50865">
    <property type="entry name" value="ZF_MYND_2"/>
    <property type="match status" value="1"/>
</dbReference>
<reference evidence="6 7" key="1">
    <citation type="submission" date="2024-01" db="EMBL/GenBank/DDBJ databases">
        <title>A draft genome for the cacao thread blight pathogen Marasmiellus scandens.</title>
        <authorList>
            <person name="Baruah I.K."/>
            <person name="Leung J."/>
            <person name="Bukari Y."/>
            <person name="Amoako-Attah I."/>
            <person name="Meinhardt L.W."/>
            <person name="Bailey B.A."/>
            <person name="Cohen S.P."/>
        </authorList>
    </citation>
    <scope>NUCLEOTIDE SEQUENCE [LARGE SCALE GENOMIC DNA]</scope>
    <source>
        <strain evidence="6 7">GH-19</strain>
    </source>
</reference>
<keyword evidence="7" id="KW-1185">Reference proteome</keyword>
<evidence type="ECO:0000256" key="2">
    <source>
        <dbReference type="ARBA" id="ARBA00022771"/>
    </source>
</evidence>
<dbReference type="Proteomes" id="UP001498398">
    <property type="component" value="Unassembled WGS sequence"/>
</dbReference>
<dbReference type="Gene3D" id="6.10.140.2220">
    <property type="match status" value="1"/>
</dbReference>
<evidence type="ECO:0000256" key="1">
    <source>
        <dbReference type="ARBA" id="ARBA00022723"/>
    </source>
</evidence>
<dbReference type="InterPro" id="IPR002893">
    <property type="entry name" value="Znf_MYND"/>
</dbReference>
<evidence type="ECO:0000256" key="4">
    <source>
        <dbReference type="PROSITE-ProRule" id="PRU00134"/>
    </source>
</evidence>